<comment type="caution">
    <text evidence="3">The sequence shown here is derived from an EMBL/GenBank/DDBJ whole genome shotgun (WGS) entry which is preliminary data.</text>
</comment>
<feature type="transmembrane region" description="Helical" evidence="1">
    <location>
        <begin position="198"/>
        <end position="216"/>
    </location>
</feature>
<dbReference type="RefSeq" id="WP_126555724.1">
    <property type="nucleotide sequence ID" value="NZ_RYDJ01000010.1"/>
</dbReference>
<dbReference type="InterPro" id="IPR005182">
    <property type="entry name" value="YdbS-like_PH"/>
</dbReference>
<reference evidence="3 4" key="1">
    <citation type="submission" date="2018-12" db="EMBL/GenBank/DDBJ databases">
        <title>Flavobacterium sp. nov., isolated from glacier ice.</title>
        <authorList>
            <person name="Liu Q."/>
            <person name="Xin Y.-H."/>
        </authorList>
    </citation>
    <scope>NUCLEOTIDE SEQUENCE [LARGE SCALE GENOMIC DNA]</scope>
    <source>
        <strain evidence="3 4">RB1N8</strain>
    </source>
</reference>
<keyword evidence="1" id="KW-1133">Transmembrane helix</keyword>
<keyword evidence="4" id="KW-1185">Reference proteome</keyword>
<dbReference type="PANTHER" id="PTHR34473:SF2">
    <property type="entry name" value="UPF0699 TRANSMEMBRANE PROTEIN YDBT"/>
    <property type="match status" value="1"/>
</dbReference>
<feature type="transmembrane region" description="Helical" evidence="1">
    <location>
        <begin position="396"/>
        <end position="414"/>
    </location>
</feature>
<feature type="transmembrane region" description="Helical" evidence="1">
    <location>
        <begin position="238"/>
        <end position="260"/>
    </location>
</feature>
<feature type="transmembrane region" description="Helical" evidence="1">
    <location>
        <begin position="12"/>
        <end position="28"/>
    </location>
</feature>
<dbReference type="InterPro" id="IPR014529">
    <property type="entry name" value="UCP026631"/>
</dbReference>
<organism evidence="3 4">
    <name type="scientific">Flavobacterium bomense</name>
    <dbReference type="NCBI Taxonomy" id="2497483"/>
    <lineage>
        <taxon>Bacteria</taxon>
        <taxon>Pseudomonadati</taxon>
        <taxon>Bacteroidota</taxon>
        <taxon>Flavobacteriia</taxon>
        <taxon>Flavobacteriales</taxon>
        <taxon>Flavobacteriaceae</taxon>
        <taxon>Flavobacterium</taxon>
    </lineage>
</organism>
<accession>A0A432CLN8</accession>
<dbReference type="Proteomes" id="UP000280825">
    <property type="component" value="Unassembled WGS sequence"/>
</dbReference>
<evidence type="ECO:0000259" key="2">
    <source>
        <dbReference type="Pfam" id="PF03703"/>
    </source>
</evidence>
<protein>
    <recommendedName>
        <fullName evidence="2">YdbS-like PH domain-containing protein</fullName>
    </recommendedName>
</protein>
<dbReference type="PIRSF" id="PIRSF026631">
    <property type="entry name" value="UCP026631"/>
    <property type="match status" value="1"/>
</dbReference>
<sequence length="504" mass="58033">MGADFSQPQRQSSIGILVMFFYTLQYYARALWPMIVIWIFKFDEVNKLYFFFGMLALFVSVGVVSYLKYLNFTFFLDAENQEFIITDGVFNKTKTAIQLRKIQQVNINQSFIQKLIGVYELDVDTAGSNKKEGAIQAISQELALELKFRLLENEDIKNEIGAEETVLEETEQKLFEAAHPFIKISFLSLLKVGITSNYGRSIALLVIFFSTIYENFQNFGEESNAYKEKVGLYIDKNVVLQTILISILLLFVVVLVVNVIRTVFKYYDYRIARQKGSLLLSFGLLNTKSTIIKPEKVQITSVTRNYFQKKMGILELQIKQATGGEKEERKSIIEIPGCSEAERDSILTLLFHQIPEKGVMLQPNFRKLVFSVILSIGLPLFGFMAVGHWIEPIIFEYNYVMPIYVIFIGAIQYFKFKNDRLFIHENFIIKQSGAWDVSNDIIEPSKIQAITTSQLFWHKKLDIGSITLHTAGGNIAFQLGNYSVLQQQVNFWLYEIETSDSNWM</sequence>
<keyword evidence="1" id="KW-0472">Membrane</keyword>
<gene>
    <name evidence="3" type="ORF">EKL98_09830</name>
</gene>
<evidence type="ECO:0000313" key="3">
    <source>
        <dbReference type="EMBL" id="RTZ04126.1"/>
    </source>
</evidence>
<dbReference type="AlphaFoldDB" id="A0A432CLN8"/>
<keyword evidence="1" id="KW-0812">Transmembrane</keyword>
<feature type="transmembrane region" description="Helical" evidence="1">
    <location>
        <begin position="48"/>
        <end position="67"/>
    </location>
</feature>
<dbReference type="Pfam" id="PF03703">
    <property type="entry name" value="bPH_2"/>
    <property type="match status" value="2"/>
</dbReference>
<proteinExistence type="predicted"/>
<dbReference type="EMBL" id="RYDJ01000010">
    <property type="protein sequence ID" value="RTZ04126.1"/>
    <property type="molecule type" value="Genomic_DNA"/>
</dbReference>
<feature type="domain" description="YdbS-like PH" evidence="2">
    <location>
        <begin position="74"/>
        <end position="146"/>
    </location>
</feature>
<name>A0A432CLN8_9FLAO</name>
<feature type="transmembrane region" description="Helical" evidence="1">
    <location>
        <begin position="368"/>
        <end position="390"/>
    </location>
</feature>
<feature type="domain" description="YdbS-like PH" evidence="2">
    <location>
        <begin position="418"/>
        <end position="474"/>
    </location>
</feature>
<dbReference type="PANTHER" id="PTHR34473">
    <property type="entry name" value="UPF0699 TRANSMEMBRANE PROTEIN YDBS"/>
    <property type="match status" value="1"/>
</dbReference>
<evidence type="ECO:0000313" key="4">
    <source>
        <dbReference type="Proteomes" id="UP000280825"/>
    </source>
</evidence>
<evidence type="ECO:0000256" key="1">
    <source>
        <dbReference type="SAM" id="Phobius"/>
    </source>
</evidence>